<name>A0A6N6RI77_9FLAO</name>
<sequence length="112" mass="12877">MSNSHKSQITIDVELDVNRVPEKINWNATDGGISNEAAKAIMLGVWDEKTKNTLRIDLWTKDMLMDEMKQFYHQTILSLADSFERATDEKNMAADMRDFAAHFADKLDLIKK</sequence>
<organism evidence="1 2">
    <name type="scientific">Phaeocystidibacter luteus</name>
    <dbReference type="NCBI Taxonomy" id="911197"/>
    <lineage>
        <taxon>Bacteria</taxon>
        <taxon>Pseudomonadati</taxon>
        <taxon>Bacteroidota</taxon>
        <taxon>Flavobacteriia</taxon>
        <taxon>Flavobacteriales</taxon>
        <taxon>Phaeocystidibacteraceae</taxon>
        <taxon>Phaeocystidibacter</taxon>
    </lineage>
</organism>
<dbReference type="OrthoDB" id="893422at2"/>
<dbReference type="EMBL" id="WBVO01000003">
    <property type="protein sequence ID" value="KAB2813667.1"/>
    <property type="molecule type" value="Genomic_DNA"/>
</dbReference>
<evidence type="ECO:0000313" key="2">
    <source>
        <dbReference type="Proteomes" id="UP000468650"/>
    </source>
</evidence>
<reference evidence="1 2" key="1">
    <citation type="submission" date="2019-09" db="EMBL/GenBank/DDBJ databases">
        <title>Genomes of family Cryomorphaceae.</title>
        <authorList>
            <person name="Bowman J.P."/>
        </authorList>
    </citation>
    <scope>NUCLEOTIDE SEQUENCE [LARGE SCALE GENOMIC DNA]</scope>
    <source>
        <strain evidence="1 2">LMG 25704</strain>
    </source>
</reference>
<evidence type="ECO:0000313" key="1">
    <source>
        <dbReference type="EMBL" id="KAB2813667.1"/>
    </source>
</evidence>
<dbReference type="NCBIfam" id="TIGR03515">
    <property type="entry name" value="GldC"/>
    <property type="match status" value="1"/>
</dbReference>
<protein>
    <submittedName>
        <fullName evidence="1">Gliding motility protein GldC</fullName>
    </submittedName>
</protein>
<comment type="caution">
    <text evidence="1">The sequence shown here is derived from an EMBL/GenBank/DDBJ whole genome shotgun (WGS) entry which is preliminary data.</text>
</comment>
<proteinExistence type="predicted"/>
<dbReference type="RefSeq" id="WP_151666869.1">
    <property type="nucleotide sequence ID" value="NZ_WBVO01000003.1"/>
</dbReference>
<dbReference type="AlphaFoldDB" id="A0A6N6RI77"/>
<gene>
    <name evidence="1" type="primary">gldC</name>
    <name evidence="1" type="ORF">F8C67_05760</name>
</gene>
<keyword evidence="2" id="KW-1185">Reference proteome</keyword>
<dbReference type="Pfam" id="PF19937">
    <property type="entry name" value="GldC-like"/>
    <property type="match status" value="1"/>
</dbReference>
<dbReference type="InterPro" id="IPR019854">
    <property type="entry name" value="Motility-assoc_prot_GldC"/>
</dbReference>
<dbReference type="Proteomes" id="UP000468650">
    <property type="component" value="Unassembled WGS sequence"/>
</dbReference>
<accession>A0A6N6RI77</accession>